<dbReference type="GO" id="GO:0006355">
    <property type="term" value="P:regulation of DNA-templated transcription"/>
    <property type="evidence" value="ECO:0007669"/>
    <property type="project" value="InterPro"/>
</dbReference>
<dbReference type="AlphaFoldDB" id="A0AAE9CWP7"/>
<gene>
    <name evidence="3" type="ORF">L3Y34_013465</name>
</gene>
<dbReference type="PANTHER" id="PTHR12247">
    <property type="entry name" value="POLYCOMB GROUP PROTEIN"/>
    <property type="match status" value="1"/>
</dbReference>
<reference evidence="3 4" key="1">
    <citation type="submission" date="2022-05" db="EMBL/GenBank/DDBJ databases">
        <title>Chromosome-level reference genomes for two strains of Caenorhabditis briggsae: an improved platform for comparative genomics.</title>
        <authorList>
            <person name="Stevens L."/>
            <person name="Andersen E.C."/>
        </authorList>
    </citation>
    <scope>NUCLEOTIDE SEQUENCE [LARGE SCALE GENOMIC DNA]</scope>
    <source>
        <strain evidence="3">QX1410_ONT</strain>
        <tissue evidence="3">Whole-organism</tissue>
    </source>
</reference>
<feature type="repeat" description="MBT" evidence="2">
    <location>
        <begin position="383"/>
        <end position="482"/>
    </location>
</feature>
<dbReference type="GO" id="GO:0005634">
    <property type="term" value="C:nucleus"/>
    <property type="evidence" value="ECO:0007669"/>
    <property type="project" value="InterPro"/>
</dbReference>
<organism evidence="3 4">
    <name type="scientific">Caenorhabditis briggsae</name>
    <dbReference type="NCBI Taxonomy" id="6238"/>
    <lineage>
        <taxon>Eukaryota</taxon>
        <taxon>Metazoa</taxon>
        <taxon>Ecdysozoa</taxon>
        <taxon>Nematoda</taxon>
        <taxon>Chromadorea</taxon>
        <taxon>Rhabditida</taxon>
        <taxon>Rhabditina</taxon>
        <taxon>Rhabditomorpha</taxon>
        <taxon>Rhabditoidea</taxon>
        <taxon>Rhabditidae</taxon>
        <taxon>Peloderinae</taxon>
        <taxon>Caenorhabditis</taxon>
    </lineage>
</organism>
<dbReference type="SMART" id="SM00561">
    <property type="entry name" value="MBT"/>
    <property type="match status" value="2"/>
</dbReference>
<sequence length="485" mass="56711">MSKIIPCDRPPAACDKETWKWDRYFHKVEKGKAKFVSPLALVNSLVMDYSVCAQKGVVFETRNHDFDELKQEQEPRWFAIVENTCGYYILSRFVNSTDYFWTHVLSRKVHTMLYAKTRDPKLEKVFYCPPYSLKNEFEADLDSFVQKTQDEVIGKMAIKEEFEMDRHKLHRPDFRAGQRVELLSYANSLEIRVAHIQEVCGRRLNVTVRKRDYPRDFDELEDDRQAGHDGAQYWIDQDSFMMFPVGWAAINNYQLIANEEYIEHTKKIAEAFDDGTTPRYDINDATPDQFEKPPVDPEKWDKLNIGQKFELLDPLSQQFKCLHVASVMSFCKSDGYMIISMDGPQAAEESFPIHFHNLCMYPMNYAKKHGIKLAPPDEFVGKFKWDEYLKKQKAVPVPEDVFKPMPSKERMDMIEVGMHLEAADMCENQLICPATIKSIHGRLINVNFDGWDSEFDQLYDIDSHDIFPAGWCDFQAYMLQHPKTD</sequence>
<keyword evidence="1" id="KW-0677">Repeat</keyword>
<dbReference type="Proteomes" id="UP000827892">
    <property type="component" value="Chromosome X"/>
</dbReference>
<dbReference type="CDD" id="cd20100">
    <property type="entry name" value="MBT_dSfmbt-like_rpt4"/>
    <property type="match status" value="1"/>
</dbReference>
<accession>A0AAE9CWP7</accession>
<feature type="repeat" description="MBT" evidence="2">
    <location>
        <begin position="139"/>
        <end position="258"/>
    </location>
</feature>
<evidence type="ECO:0000313" key="4">
    <source>
        <dbReference type="Proteomes" id="UP000827892"/>
    </source>
</evidence>
<dbReference type="Pfam" id="PF02820">
    <property type="entry name" value="MBT"/>
    <property type="match status" value="3"/>
</dbReference>
<name>A0AAE9CWP7_CAEBR</name>
<protein>
    <submittedName>
        <fullName evidence="3">Uncharacterized protein</fullName>
    </submittedName>
</protein>
<dbReference type="SUPFAM" id="SSF63748">
    <property type="entry name" value="Tudor/PWWP/MBT"/>
    <property type="match status" value="4"/>
</dbReference>
<dbReference type="InterPro" id="IPR050548">
    <property type="entry name" value="PcG_chromatin_remod_factors"/>
</dbReference>
<dbReference type="PANTHER" id="PTHR12247:SF131">
    <property type="entry name" value="LD05287P"/>
    <property type="match status" value="1"/>
</dbReference>
<dbReference type="PROSITE" id="PS51079">
    <property type="entry name" value="MBT"/>
    <property type="match status" value="3"/>
</dbReference>
<dbReference type="EMBL" id="CP090896">
    <property type="protein sequence ID" value="ULT84794.1"/>
    <property type="molecule type" value="Genomic_DNA"/>
</dbReference>
<proteinExistence type="predicted"/>
<evidence type="ECO:0000256" key="1">
    <source>
        <dbReference type="ARBA" id="ARBA00022737"/>
    </source>
</evidence>
<dbReference type="InterPro" id="IPR004092">
    <property type="entry name" value="Mbt"/>
</dbReference>
<feature type="repeat" description="MBT" evidence="2">
    <location>
        <begin position="272"/>
        <end position="376"/>
    </location>
</feature>
<dbReference type="Gene3D" id="2.30.30.140">
    <property type="match status" value="4"/>
</dbReference>
<evidence type="ECO:0000313" key="3">
    <source>
        <dbReference type="EMBL" id="ULT84794.1"/>
    </source>
</evidence>
<evidence type="ECO:0000256" key="2">
    <source>
        <dbReference type="PROSITE-ProRule" id="PRU00459"/>
    </source>
</evidence>